<dbReference type="PROSITE" id="PS50977">
    <property type="entry name" value="HTH_TETR_2"/>
    <property type="match status" value="1"/>
</dbReference>
<gene>
    <name evidence="8" type="ORF">CFBP5473_17825</name>
    <name evidence="9" type="ORF">J5285_20510</name>
</gene>
<dbReference type="InterPro" id="IPR039538">
    <property type="entry name" value="BetI_C"/>
</dbReference>
<name>A0A4D7DX93_9HYPH</name>
<evidence type="ECO:0000256" key="2">
    <source>
        <dbReference type="ARBA" id="ARBA00023015"/>
    </source>
</evidence>
<organism evidence="8 10">
    <name type="scientific">Agrobacterium larrymoorei</name>
    <dbReference type="NCBI Taxonomy" id="160699"/>
    <lineage>
        <taxon>Bacteria</taxon>
        <taxon>Pseudomonadati</taxon>
        <taxon>Pseudomonadota</taxon>
        <taxon>Alphaproteobacteria</taxon>
        <taxon>Hyphomicrobiales</taxon>
        <taxon>Rhizobiaceae</taxon>
        <taxon>Rhizobium/Agrobacterium group</taxon>
        <taxon>Agrobacterium</taxon>
    </lineage>
</organism>
<dbReference type="EMBL" id="CP039692">
    <property type="protein sequence ID" value="QCI99824.1"/>
    <property type="molecule type" value="Genomic_DNA"/>
</dbReference>
<reference evidence="9 11" key="2">
    <citation type="submission" date="2021-03" db="EMBL/GenBank/DDBJ databases">
        <title>Rapid diversification of plasmids in a genus of pathogenic and nitrogen fixing bacteria.</title>
        <authorList>
            <person name="Weisberg A.J."/>
            <person name="Miller M."/>
            <person name="Ream W."/>
            <person name="Grunwald N.J."/>
            <person name="Chang J.H."/>
        </authorList>
    </citation>
    <scope>NUCLEOTIDE SEQUENCE [LARGE SCALE GENOMIC DNA]</scope>
    <source>
        <strain evidence="9 11">AF3.44</strain>
    </source>
</reference>
<evidence type="ECO:0000256" key="5">
    <source>
        <dbReference type="PROSITE-ProRule" id="PRU00335"/>
    </source>
</evidence>
<dbReference type="PANTHER" id="PTHR30055:SF234">
    <property type="entry name" value="HTH-TYPE TRANSCRIPTIONAL REGULATOR BETI"/>
    <property type="match status" value="1"/>
</dbReference>
<evidence type="ECO:0000256" key="3">
    <source>
        <dbReference type="ARBA" id="ARBA00023125"/>
    </source>
</evidence>
<evidence type="ECO:0000313" key="10">
    <source>
        <dbReference type="Proteomes" id="UP000298545"/>
    </source>
</evidence>
<evidence type="ECO:0000313" key="9">
    <source>
        <dbReference type="EMBL" id="QYA09739.1"/>
    </source>
</evidence>
<dbReference type="SUPFAM" id="SSF48498">
    <property type="entry name" value="Tetracyclin repressor-like, C-terminal domain"/>
    <property type="match status" value="1"/>
</dbReference>
<evidence type="ECO:0000259" key="7">
    <source>
        <dbReference type="PROSITE" id="PS50977"/>
    </source>
</evidence>
<keyword evidence="4" id="KW-0804">Transcription</keyword>
<evidence type="ECO:0000313" key="11">
    <source>
        <dbReference type="Proteomes" id="UP000826513"/>
    </source>
</evidence>
<dbReference type="PRINTS" id="PR00455">
    <property type="entry name" value="HTHTETR"/>
</dbReference>
<evidence type="ECO:0000313" key="8">
    <source>
        <dbReference type="EMBL" id="QCI99824.1"/>
    </source>
</evidence>
<dbReference type="GO" id="GO:0003700">
    <property type="term" value="F:DNA-binding transcription factor activity"/>
    <property type="evidence" value="ECO:0007669"/>
    <property type="project" value="TreeGrafter"/>
</dbReference>
<keyword evidence="2" id="KW-0805">Transcription regulation</keyword>
<feature type="region of interest" description="Disordered" evidence="6">
    <location>
        <begin position="1"/>
        <end position="24"/>
    </location>
</feature>
<dbReference type="EMBL" id="CP072168">
    <property type="protein sequence ID" value="QYA09739.1"/>
    <property type="molecule type" value="Genomic_DNA"/>
</dbReference>
<keyword evidence="1" id="KW-0678">Repressor</keyword>
<keyword evidence="3 5" id="KW-0238">DNA-binding</keyword>
<dbReference type="Gene3D" id="1.10.357.10">
    <property type="entry name" value="Tetracycline Repressor, domain 2"/>
    <property type="match status" value="1"/>
</dbReference>
<dbReference type="InterPro" id="IPR050109">
    <property type="entry name" value="HTH-type_TetR-like_transc_reg"/>
</dbReference>
<evidence type="ECO:0000256" key="1">
    <source>
        <dbReference type="ARBA" id="ARBA00022491"/>
    </source>
</evidence>
<dbReference type="InterPro" id="IPR009057">
    <property type="entry name" value="Homeodomain-like_sf"/>
</dbReference>
<dbReference type="SUPFAM" id="SSF46689">
    <property type="entry name" value="Homeodomain-like"/>
    <property type="match status" value="1"/>
</dbReference>
<dbReference type="RefSeq" id="WP_027674124.1">
    <property type="nucleotide sequence ID" value="NZ_CP039692.1"/>
</dbReference>
<dbReference type="AlphaFoldDB" id="A0A4D7DX93"/>
<dbReference type="Proteomes" id="UP000298545">
    <property type="component" value="Chromosome linear"/>
</dbReference>
<dbReference type="STRING" id="1367849.GCA_000518585_01261"/>
<dbReference type="Pfam" id="PF00440">
    <property type="entry name" value="TetR_N"/>
    <property type="match status" value="1"/>
</dbReference>
<dbReference type="GO" id="GO:0000976">
    <property type="term" value="F:transcription cis-regulatory region binding"/>
    <property type="evidence" value="ECO:0007669"/>
    <property type="project" value="TreeGrafter"/>
</dbReference>
<dbReference type="PANTHER" id="PTHR30055">
    <property type="entry name" value="HTH-TYPE TRANSCRIPTIONAL REGULATOR RUTR"/>
    <property type="match status" value="1"/>
</dbReference>
<dbReference type="OrthoDB" id="5293556at2"/>
<dbReference type="KEGG" id="alf:CFBP5473_17825"/>
<evidence type="ECO:0000256" key="6">
    <source>
        <dbReference type="SAM" id="MobiDB-lite"/>
    </source>
</evidence>
<proteinExistence type="predicted"/>
<dbReference type="Proteomes" id="UP000826513">
    <property type="component" value="Chromosome 2"/>
</dbReference>
<dbReference type="InterPro" id="IPR001647">
    <property type="entry name" value="HTH_TetR"/>
</dbReference>
<accession>A0A4D7DX93</accession>
<evidence type="ECO:0000256" key="4">
    <source>
        <dbReference type="ARBA" id="ARBA00023163"/>
    </source>
</evidence>
<feature type="DNA-binding region" description="H-T-H motif" evidence="5">
    <location>
        <begin position="47"/>
        <end position="66"/>
    </location>
</feature>
<dbReference type="Pfam" id="PF13977">
    <property type="entry name" value="TetR_C_6"/>
    <property type="match status" value="1"/>
</dbReference>
<dbReference type="InterPro" id="IPR036271">
    <property type="entry name" value="Tet_transcr_reg_TetR-rel_C_sf"/>
</dbReference>
<reference evidence="8 10" key="1">
    <citation type="submission" date="2019-04" db="EMBL/GenBank/DDBJ databases">
        <title>Complete genome sequence of Agrobacterium larrymoorei CFBP5473.</title>
        <authorList>
            <person name="Haryono M."/>
            <person name="Chou L."/>
            <person name="Lin Y.-C."/>
            <person name="Lai E.-M."/>
            <person name="Kuo C.-H."/>
        </authorList>
    </citation>
    <scope>NUCLEOTIDE SEQUENCE [LARGE SCALE GENOMIC DNA]</scope>
    <source>
        <strain evidence="8 10">CFBP5473</strain>
    </source>
</reference>
<sequence length="214" mass="23854">MPQSKKTPNSDDKPIRRRKSPKGELRREEILDAAMRHFAHDGYQSSSFAAIAEEVGLTLPGLLHYFPTKVDLLLAILNRRDIENTPSLTKDGEGWRHFLHGLVAVTQRNQTIPGVVRTFAVLNAESLTRNHPAEGWFGERVELVRSAVKSVLEAGVKAGELKPDLNCANIAAEVIAMMDGLQMLWLRNPDEFDMVAIFADYIERLIVSIEAPSA</sequence>
<feature type="domain" description="HTH tetR-type" evidence="7">
    <location>
        <begin position="24"/>
        <end position="84"/>
    </location>
</feature>
<protein>
    <submittedName>
        <fullName evidence="8">TetR/AcrR family transcriptional regulator</fullName>
    </submittedName>
</protein>
<keyword evidence="11" id="KW-1185">Reference proteome</keyword>